<dbReference type="STRING" id="153721.MYP_309"/>
<dbReference type="eggNOG" id="COG3685">
    <property type="taxonomic scope" value="Bacteria"/>
</dbReference>
<dbReference type="Proteomes" id="UP000030185">
    <property type="component" value="Unassembled WGS sequence"/>
</dbReference>
<evidence type="ECO:0000313" key="1">
    <source>
        <dbReference type="EMBL" id="GAL83083.1"/>
    </source>
</evidence>
<comment type="caution">
    <text evidence="1">The sequence shown here is derived from an EMBL/GenBank/DDBJ whole genome shotgun (WGS) entry which is preliminary data.</text>
</comment>
<dbReference type="AlphaFoldDB" id="A0A098L9Y1"/>
<name>A0A098L9Y1_9BACT</name>
<dbReference type="PANTHER" id="PTHR30565">
    <property type="entry name" value="PROTEIN YCIF"/>
    <property type="match status" value="1"/>
</dbReference>
<reference evidence="1 2" key="1">
    <citation type="submission" date="2014-09" db="EMBL/GenBank/DDBJ databases">
        <title>Sporocytophaga myxococcoides PG-01 genome sequencing.</title>
        <authorList>
            <person name="Liu L."/>
            <person name="Gao P.J."/>
            <person name="Chen G.J."/>
            <person name="Wang L.S."/>
        </authorList>
    </citation>
    <scope>NUCLEOTIDE SEQUENCE [LARGE SCALE GENOMIC DNA]</scope>
    <source>
        <strain evidence="1 2">PG-01</strain>
    </source>
</reference>
<keyword evidence="2" id="KW-1185">Reference proteome</keyword>
<dbReference type="OrthoDB" id="9795056at2"/>
<gene>
    <name evidence="1" type="ORF">MYP_309</name>
</gene>
<sequence length="159" mass="18767">MEKGLDKVYLTRLTELYTMEKKQAQLLPILLKHTTNKELREAIKEHLYYTQKHFSRCIELMRRFGKSRIVASVSEPMEKLFEEARVLVMQKKEDNAANLTMILQKIEHLEIASYSNALTCAKILDYKNDCETLQKCLDEEYDQDNRLDKISEEIFMALV</sequence>
<dbReference type="InterPro" id="IPR047114">
    <property type="entry name" value="YciF"/>
</dbReference>
<dbReference type="Gene3D" id="1.20.1260.10">
    <property type="match status" value="1"/>
</dbReference>
<proteinExistence type="predicted"/>
<accession>A0A098L9Y1</accession>
<dbReference type="InterPro" id="IPR010287">
    <property type="entry name" value="DUF892_YciF-like"/>
</dbReference>
<dbReference type="Pfam" id="PF05974">
    <property type="entry name" value="DUF892"/>
    <property type="match status" value="1"/>
</dbReference>
<dbReference type="SUPFAM" id="SSF47240">
    <property type="entry name" value="Ferritin-like"/>
    <property type="match status" value="1"/>
</dbReference>
<protein>
    <submittedName>
        <fullName evidence="1">Uncharacterized protein</fullName>
    </submittedName>
</protein>
<dbReference type="InterPro" id="IPR012347">
    <property type="entry name" value="Ferritin-like"/>
</dbReference>
<dbReference type="RefSeq" id="WP_052429877.1">
    <property type="nucleotide sequence ID" value="NZ_BBLT01000001.1"/>
</dbReference>
<organism evidence="1 2">
    <name type="scientific">Sporocytophaga myxococcoides</name>
    <dbReference type="NCBI Taxonomy" id="153721"/>
    <lineage>
        <taxon>Bacteria</taxon>
        <taxon>Pseudomonadati</taxon>
        <taxon>Bacteroidota</taxon>
        <taxon>Cytophagia</taxon>
        <taxon>Cytophagales</taxon>
        <taxon>Cytophagaceae</taxon>
        <taxon>Sporocytophaga</taxon>
    </lineage>
</organism>
<evidence type="ECO:0000313" key="2">
    <source>
        <dbReference type="Proteomes" id="UP000030185"/>
    </source>
</evidence>
<dbReference type="EMBL" id="BBLT01000001">
    <property type="protein sequence ID" value="GAL83083.1"/>
    <property type="molecule type" value="Genomic_DNA"/>
</dbReference>
<dbReference type="InterPro" id="IPR009078">
    <property type="entry name" value="Ferritin-like_SF"/>
</dbReference>
<dbReference type="PANTHER" id="PTHR30565:SF9">
    <property type="entry name" value="PROTEIN YCIF"/>
    <property type="match status" value="1"/>
</dbReference>